<dbReference type="Gene3D" id="1.20.1050.130">
    <property type="match status" value="5"/>
</dbReference>
<dbReference type="Pfam" id="PF14497">
    <property type="entry name" value="GST_C_3"/>
    <property type="match status" value="3"/>
</dbReference>
<dbReference type="InterPro" id="IPR036249">
    <property type="entry name" value="Thioredoxin-like_sf"/>
</dbReference>
<dbReference type="InterPro" id="IPR036282">
    <property type="entry name" value="Glutathione-S-Trfase_C_sf"/>
</dbReference>
<evidence type="ECO:0000256" key="4">
    <source>
        <dbReference type="ARBA" id="ARBA00038317"/>
    </source>
</evidence>
<dbReference type="PANTHER" id="PTHR11571">
    <property type="entry name" value="GLUTATHIONE S-TRANSFERASE"/>
    <property type="match status" value="1"/>
</dbReference>
<evidence type="ECO:0000256" key="1">
    <source>
        <dbReference type="ARBA" id="ARBA00011738"/>
    </source>
</evidence>
<feature type="domain" description="GST C-terminal" evidence="7">
    <location>
        <begin position="348"/>
        <end position="471"/>
    </location>
</feature>
<keyword evidence="3 8" id="KW-0808">Transferase</keyword>
<dbReference type="EMBL" id="JTDY01000858">
    <property type="protein sequence ID" value="KOB75653.1"/>
    <property type="molecule type" value="Genomic_DNA"/>
</dbReference>
<dbReference type="SUPFAM" id="SSF52833">
    <property type="entry name" value="Thioredoxin-like"/>
    <property type="match status" value="3"/>
</dbReference>
<evidence type="ECO:0000256" key="5">
    <source>
        <dbReference type="ARBA" id="ARBA00047960"/>
    </source>
</evidence>
<dbReference type="SUPFAM" id="SSF47616">
    <property type="entry name" value="GST C-terminal domain-like"/>
    <property type="match status" value="3"/>
</dbReference>
<dbReference type="PANTHER" id="PTHR11571:SF224">
    <property type="entry name" value="HEMATOPOIETIC PROSTAGLANDIN D SYNTHASE"/>
    <property type="match status" value="1"/>
</dbReference>
<dbReference type="AlphaFoldDB" id="A0A0L7LJE5"/>
<sequence>MAKKLTYFELNGLAESIRYILYYTGQKFEDVRHDLRTWPIKEIKDGLPFGQFPVFEEDGRVLHQSIAIARYVAAHTELLPSDPWQQAVLDAAVLTIYDFDEHFYFSRFEKQLKENNGHFGGKLSWADFILVGIVECSNLYLEDNIEKNYPQISALVKKIQTLRGVKDYIRDRKPYDFFDYRIDYQSWPDKKIKDSLPYGQLPLYHEGGRVLHQSLAIARYLAANSPLLPSDPWEQAVLDAAVLTIYDYHKRKQLQFLSWADIIFVGIIETSNFYFKTNIEKNYPEITELIRKKLQYFDLPGLAEGIRYILHYTGQKFHDDRQDYKSWPNKEIKDARYLAANTTLLPSDPWEQALLDAAVFTIYDYHKHAIAAATEKDPKKKEELIKNLLSELLDFYFSRFEKQIKENNGFLGKKLSWADLVFVGIIETSNMFFKTNIEKNYPAITELINKVKNLPGIKEYVKNRKPYLTYFDANCLAESIRYILHYTGQKFEDVRYDHRTWPIKEVKDNVIDLAHATDSVAKEELRNQIYYQHLDFYFPRFEKQLKENNGYFGGKLSWADFILIGIVEFTNLCLKDNIEKNYPQILALMKKIQTLPGVKDYIHDRKP</sequence>
<dbReference type="PROSITE" id="PS50405">
    <property type="entry name" value="GST_CTER"/>
    <property type="match status" value="3"/>
</dbReference>
<dbReference type="CDD" id="cd03039">
    <property type="entry name" value="GST_N_Sigma_like"/>
    <property type="match status" value="1"/>
</dbReference>
<dbReference type="GO" id="GO:0004364">
    <property type="term" value="F:glutathione transferase activity"/>
    <property type="evidence" value="ECO:0007669"/>
    <property type="project" value="UniProtKB-EC"/>
</dbReference>
<proteinExistence type="inferred from homology"/>
<accession>A0A0L7LJE5</accession>
<feature type="domain" description="GST C-terminal" evidence="7">
    <location>
        <begin position="477"/>
        <end position="607"/>
    </location>
</feature>
<dbReference type="InterPro" id="IPR004046">
    <property type="entry name" value="GST_C"/>
</dbReference>
<comment type="subunit">
    <text evidence="1">Homodimer.</text>
</comment>
<dbReference type="Proteomes" id="UP000037510">
    <property type="component" value="Unassembled WGS sequence"/>
</dbReference>
<dbReference type="STRING" id="104452.A0A0L7LJE5"/>
<feature type="domain" description="GST N-terminal" evidence="6">
    <location>
        <begin position="143"/>
        <end position="229"/>
    </location>
</feature>
<protein>
    <recommendedName>
        <fullName evidence="2">glutathione transferase</fullName>
        <ecNumber evidence="2">2.5.1.18</ecNumber>
    </recommendedName>
</protein>
<dbReference type="FunFam" id="1.20.1050.10:FF:000030">
    <property type="entry name" value="Glutathione S-transferase S1"/>
    <property type="match status" value="1"/>
</dbReference>
<gene>
    <name evidence="8" type="ORF">OBRU01_06199</name>
</gene>
<comment type="caution">
    <text evidence="8">The sequence shown here is derived from an EMBL/GenBank/DDBJ whole genome shotgun (WGS) entry which is preliminary data.</text>
</comment>
<evidence type="ECO:0000256" key="3">
    <source>
        <dbReference type="ARBA" id="ARBA00022679"/>
    </source>
</evidence>
<dbReference type="InterPro" id="IPR010987">
    <property type="entry name" value="Glutathione-S-Trfase_C-like"/>
</dbReference>
<comment type="catalytic activity">
    <reaction evidence="5">
        <text>RX + glutathione = an S-substituted glutathione + a halide anion + H(+)</text>
        <dbReference type="Rhea" id="RHEA:16437"/>
        <dbReference type="ChEBI" id="CHEBI:15378"/>
        <dbReference type="ChEBI" id="CHEBI:16042"/>
        <dbReference type="ChEBI" id="CHEBI:17792"/>
        <dbReference type="ChEBI" id="CHEBI:57925"/>
        <dbReference type="ChEBI" id="CHEBI:90779"/>
        <dbReference type="EC" id="2.5.1.18"/>
    </reaction>
</comment>
<dbReference type="InterPro" id="IPR050213">
    <property type="entry name" value="GST_superfamily"/>
</dbReference>
<dbReference type="InterPro" id="IPR040079">
    <property type="entry name" value="Glutathione_S-Trfase"/>
</dbReference>
<evidence type="ECO:0000313" key="8">
    <source>
        <dbReference type="EMBL" id="KOB75653.1"/>
    </source>
</evidence>
<organism evidence="8 9">
    <name type="scientific">Operophtera brumata</name>
    <name type="common">Winter moth</name>
    <name type="synonym">Phalaena brumata</name>
    <dbReference type="NCBI Taxonomy" id="104452"/>
    <lineage>
        <taxon>Eukaryota</taxon>
        <taxon>Metazoa</taxon>
        <taxon>Ecdysozoa</taxon>
        <taxon>Arthropoda</taxon>
        <taxon>Hexapoda</taxon>
        <taxon>Insecta</taxon>
        <taxon>Pterygota</taxon>
        <taxon>Neoptera</taxon>
        <taxon>Endopterygota</taxon>
        <taxon>Lepidoptera</taxon>
        <taxon>Glossata</taxon>
        <taxon>Ditrysia</taxon>
        <taxon>Geometroidea</taxon>
        <taxon>Geometridae</taxon>
        <taxon>Larentiinae</taxon>
        <taxon>Operophtera</taxon>
    </lineage>
</organism>
<dbReference type="PROSITE" id="PS50404">
    <property type="entry name" value="GST_NTER"/>
    <property type="match status" value="3"/>
</dbReference>
<evidence type="ECO:0000313" key="9">
    <source>
        <dbReference type="Proteomes" id="UP000037510"/>
    </source>
</evidence>
<evidence type="ECO:0000259" key="7">
    <source>
        <dbReference type="PROSITE" id="PS50405"/>
    </source>
</evidence>
<dbReference type="SFLD" id="SFLDS00019">
    <property type="entry name" value="Glutathione_Transferase_(cytos"/>
    <property type="match status" value="1"/>
</dbReference>
<dbReference type="Pfam" id="PF02798">
    <property type="entry name" value="GST_N"/>
    <property type="match status" value="1"/>
</dbReference>
<keyword evidence="9" id="KW-1185">Reference proteome</keyword>
<evidence type="ECO:0000259" key="6">
    <source>
        <dbReference type="PROSITE" id="PS50404"/>
    </source>
</evidence>
<feature type="domain" description="GST C-terminal" evidence="7">
    <location>
        <begin position="42"/>
        <end position="177"/>
    </location>
</feature>
<dbReference type="EC" id="2.5.1.18" evidence="2"/>
<dbReference type="Gene3D" id="1.20.1050.10">
    <property type="match status" value="3"/>
</dbReference>
<name>A0A0L7LJE5_OPEBR</name>
<feature type="domain" description="GST N-terminal" evidence="6">
    <location>
        <begin position="464"/>
        <end position="574"/>
    </location>
</feature>
<comment type="similarity">
    <text evidence="4">Belongs to the GST superfamily. Sigma family.</text>
</comment>
<dbReference type="CDD" id="cd03192">
    <property type="entry name" value="GST_C_Sigma_like"/>
    <property type="match status" value="3"/>
</dbReference>
<dbReference type="InterPro" id="IPR004045">
    <property type="entry name" value="Glutathione_S-Trfase_N"/>
</dbReference>
<feature type="domain" description="GST N-terminal" evidence="6">
    <location>
        <begin position="1"/>
        <end position="80"/>
    </location>
</feature>
<reference evidence="8 9" key="1">
    <citation type="journal article" date="2015" name="Genome Biol. Evol.">
        <title>The genome of winter moth (Operophtera brumata) provides a genomic perspective on sexual dimorphism and phenology.</title>
        <authorList>
            <person name="Derks M.F."/>
            <person name="Smit S."/>
            <person name="Salis L."/>
            <person name="Schijlen E."/>
            <person name="Bossers A."/>
            <person name="Mateman C."/>
            <person name="Pijl A.S."/>
            <person name="de Ridder D."/>
            <person name="Groenen M.A."/>
            <person name="Visser M.E."/>
            <person name="Megens H.J."/>
        </authorList>
    </citation>
    <scope>NUCLEOTIDE SEQUENCE [LARGE SCALE GENOMIC DNA]</scope>
    <source>
        <strain evidence="8">WM2013NL</strain>
        <tissue evidence="8">Head and thorax</tissue>
    </source>
</reference>
<dbReference type="GO" id="GO:0006749">
    <property type="term" value="P:glutathione metabolic process"/>
    <property type="evidence" value="ECO:0007669"/>
    <property type="project" value="TreeGrafter"/>
</dbReference>
<evidence type="ECO:0000256" key="2">
    <source>
        <dbReference type="ARBA" id="ARBA00012452"/>
    </source>
</evidence>